<dbReference type="OrthoDB" id="3061096at2759"/>
<organism evidence="3 4">
    <name type="scientific">Mycena venus</name>
    <dbReference type="NCBI Taxonomy" id="2733690"/>
    <lineage>
        <taxon>Eukaryota</taxon>
        <taxon>Fungi</taxon>
        <taxon>Dikarya</taxon>
        <taxon>Basidiomycota</taxon>
        <taxon>Agaricomycotina</taxon>
        <taxon>Agaricomycetes</taxon>
        <taxon>Agaricomycetidae</taxon>
        <taxon>Agaricales</taxon>
        <taxon>Marasmiineae</taxon>
        <taxon>Mycenaceae</taxon>
        <taxon>Mycena</taxon>
    </lineage>
</organism>
<dbReference type="EMBL" id="JACAZI010000003">
    <property type="protein sequence ID" value="KAF7365928.1"/>
    <property type="molecule type" value="Genomic_DNA"/>
</dbReference>
<evidence type="ECO:0000313" key="3">
    <source>
        <dbReference type="EMBL" id="KAF7365928.1"/>
    </source>
</evidence>
<dbReference type="InterPro" id="IPR001810">
    <property type="entry name" value="F-box_dom"/>
</dbReference>
<dbReference type="PROSITE" id="PS50181">
    <property type="entry name" value="FBOX"/>
    <property type="match status" value="1"/>
</dbReference>
<dbReference type="InterPro" id="IPR011047">
    <property type="entry name" value="Quinoprotein_ADH-like_sf"/>
</dbReference>
<dbReference type="Gene3D" id="1.20.1280.50">
    <property type="match status" value="1"/>
</dbReference>
<feature type="transmembrane region" description="Helical" evidence="1">
    <location>
        <begin position="12"/>
        <end position="29"/>
    </location>
</feature>
<dbReference type="CDD" id="cd09917">
    <property type="entry name" value="F-box_SF"/>
    <property type="match status" value="1"/>
</dbReference>
<dbReference type="InterPro" id="IPR036047">
    <property type="entry name" value="F-box-like_dom_sf"/>
</dbReference>
<keyword evidence="1" id="KW-1133">Transmembrane helix</keyword>
<keyword evidence="1" id="KW-0472">Membrane</keyword>
<dbReference type="AlphaFoldDB" id="A0A8H6YRK1"/>
<evidence type="ECO:0000256" key="1">
    <source>
        <dbReference type="SAM" id="Phobius"/>
    </source>
</evidence>
<gene>
    <name evidence="3" type="ORF">MVEN_00468000</name>
</gene>
<reference evidence="3" key="1">
    <citation type="submission" date="2020-05" db="EMBL/GenBank/DDBJ databases">
        <title>Mycena genomes resolve the evolution of fungal bioluminescence.</title>
        <authorList>
            <person name="Tsai I.J."/>
        </authorList>
    </citation>
    <scope>NUCLEOTIDE SEQUENCE</scope>
    <source>
        <strain evidence="3">CCC161011</strain>
    </source>
</reference>
<keyword evidence="1" id="KW-0812">Transmembrane</keyword>
<proteinExistence type="predicted"/>
<name>A0A8H6YRK1_9AGAR</name>
<accession>A0A8H6YRK1</accession>
<feature type="transmembrane region" description="Helical" evidence="1">
    <location>
        <begin position="41"/>
        <end position="56"/>
    </location>
</feature>
<dbReference type="SUPFAM" id="SSF50998">
    <property type="entry name" value="Quinoprotein alcohol dehydrogenase-like"/>
    <property type="match status" value="1"/>
</dbReference>
<comment type="caution">
    <text evidence="3">The sequence shown here is derived from an EMBL/GenBank/DDBJ whole genome shotgun (WGS) entry which is preliminary data.</text>
</comment>
<protein>
    <recommendedName>
        <fullName evidence="2">F-box domain-containing protein</fullName>
    </recommendedName>
</protein>
<dbReference type="Proteomes" id="UP000620124">
    <property type="component" value="Unassembled WGS sequence"/>
</dbReference>
<sequence length="494" mass="55646">MPFHDLDEDVLASILAFCDIYAVVSFSRVNKSFRRLAQSKQLWLSLVLGLSARYFIPNLDAIRGYHTAQLISEARRLMCGPQTWSAKSVLPPTISFSKTFPGGSQARIVPGGRYFAICRESILQLCDVLTGRCIWSRSLAGTHGTYWEMEMLDDGDSAIFLFLQHSSVLNTQELSIVQVDLTTGHPDELFHFVLDAPKTSYRSPVLVGNLLAVGAYPWIMRRQTHILVIDWRRRVCLIFECSTASPRSQVAFVPGNIIFTTGTVEPPHDQLITVYTLSSIASRWRDLSELETNAYPADRALHIGPEDIRPAVVERLKHKNTVFRYPTNLRDVPEGLSVHMMLHPNPIRHHAYKLTIYASDAALSTEKLSFKDTLRQRFGRGSRRATGGMLFTYKLIVGSPPEHTLSWTKISVFPTSPQLMTPLSYAGHAVIYPSGSSNYTKVVNPRLWRPRFSWNHQTTRDAVVICSGSRRISLADTGAVLVIKPPQIEILYYI</sequence>
<dbReference type="Pfam" id="PF00646">
    <property type="entry name" value="F-box"/>
    <property type="match status" value="1"/>
</dbReference>
<evidence type="ECO:0000313" key="4">
    <source>
        <dbReference type="Proteomes" id="UP000620124"/>
    </source>
</evidence>
<evidence type="ECO:0000259" key="2">
    <source>
        <dbReference type="PROSITE" id="PS50181"/>
    </source>
</evidence>
<feature type="domain" description="F-box" evidence="2">
    <location>
        <begin position="1"/>
        <end position="46"/>
    </location>
</feature>
<keyword evidence="4" id="KW-1185">Reference proteome</keyword>
<dbReference type="SUPFAM" id="SSF81383">
    <property type="entry name" value="F-box domain"/>
    <property type="match status" value="1"/>
</dbReference>